<feature type="transmembrane region" description="Helical" evidence="16">
    <location>
        <begin position="1060"/>
        <end position="1078"/>
    </location>
</feature>
<dbReference type="GO" id="GO:0000287">
    <property type="term" value="F:magnesium ion binding"/>
    <property type="evidence" value="ECO:0007669"/>
    <property type="project" value="UniProtKB-UniRule"/>
</dbReference>
<keyword evidence="3 16" id="KW-0812">Transmembrane</keyword>
<name>R0KTM3_NOSB1</name>
<comment type="subcellular location">
    <subcellularLocation>
        <location evidence="1 16">Membrane</location>
        <topology evidence="1 16">Multi-pass membrane protein</topology>
    </subcellularLocation>
</comment>
<feature type="binding site" evidence="14">
    <location>
        <position position="392"/>
    </location>
    <ligand>
        <name>ATP</name>
        <dbReference type="ChEBI" id="CHEBI:30616"/>
    </ligand>
</feature>
<dbReference type="GO" id="GO:0005886">
    <property type="term" value="C:plasma membrane"/>
    <property type="evidence" value="ECO:0007669"/>
    <property type="project" value="TreeGrafter"/>
</dbReference>
<dbReference type="PANTHER" id="PTHR24092">
    <property type="entry name" value="PROBABLE PHOSPHOLIPID-TRANSPORTING ATPASE"/>
    <property type="match status" value="1"/>
</dbReference>
<dbReference type="OMA" id="QMYGNDK"/>
<evidence type="ECO:0000256" key="12">
    <source>
        <dbReference type="ARBA" id="ARBA00049128"/>
    </source>
</evidence>
<evidence type="ECO:0000256" key="13">
    <source>
        <dbReference type="PIRSR" id="PIRSR606539-1"/>
    </source>
</evidence>
<feature type="binding site" evidence="14">
    <location>
        <position position="393"/>
    </location>
    <ligand>
        <name>ATP</name>
        <dbReference type="ChEBI" id="CHEBI:30616"/>
    </ligand>
</feature>
<feature type="transmembrane region" description="Helical" evidence="16">
    <location>
        <begin position="1029"/>
        <end position="1048"/>
    </location>
</feature>
<keyword evidence="21" id="KW-1185">Reference proteome</keyword>
<feature type="transmembrane region" description="Helical" evidence="16">
    <location>
        <begin position="962"/>
        <end position="986"/>
    </location>
</feature>
<evidence type="ECO:0000256" key="4">
    <source>
        <dbReference type="ARBA" id="ARBA00022723"/>
    </source>
</evidence>
<keyword evidence="9 16" id="KW-1133">Transmembrane helix</keyword>
<feature type="domain" description="P-type ATPase C-terminal" evidence="19">
    <location>
        <begin position="853"/>
        <end position="1075"/>
    </location>
</feature>
<dbReference type="EC" id="7.6.2.1" evidence="16"/>
<dbReference type="GO" id="GO:0016887">
    <property type="term" value="F:ATP hydrolysis activity"/>
    <property type="evidence" value="ECO:0007669"/>
    <property type="project" value="InterPro"/>
</dbReference>
<dbReference type="VEuPathDB" id="MicrosporidiaDB:NBO_66g0041"/>
<dbReference type="PRINTS" id="PR00119">
    <property type="entry name" value="CATATPASE"/>
</dbReference>
<dbReference type="InterPro" id="IPR008250">
    <property type="entry name" value="ATPase_P-typ_transduc_dom_A_sf"/>
</dbReference>
<dbReference type="InterPro" id="IPR032631">
    <property type="entry name" value="P-type_ATPase_N"/>
</dbReference>
<dbReference type="HOGENOM" id="CLU_000846_3_1_1"/>
<evidence type="ECO:0000256" key="5">
    <source>
        <dbReference type="ARBA" id="ARBA00022741"/>
    </source>
</evidence>
<accession>R0KTM3</accession>
<evidence type="ECO:0000259" key="18">
    <source>
        <dbReference type="Pfam" id="PF16209"/>
    </source>
</evidence>
<dbReference type="InterPro" id="IPR023214">
    <property type="entry name" value="HAD_sf"/>
</dbReference>
<dbReference type="InterPro" id="IPR023299">
    <property type="entry name" value="ATPase_P-typ_cyto_dom_N"/>
</dbReference>
<comment type="caution">
    <text evidence="16">Lacks conserved residue(s) required for the propagation of feature annotation.</text>
</comment>
<dbReference type="EMBL" id="KB908974">
    <property type="protein sequence ID" value="EOB13582.1"/>
    <property type="molecule type" value="Genomic_DNA"/>
</dbReference>
<dbReference type="InterPro" id="IPR044492">
    <property type="entry name" value="P_typ_ATPase_HD_dom"/>
</dbReference>
<dbReference type="SFLD" id="SFLDS00003">
    <property type="entry name" value="Haloacid_Dehalogenase"/>
    <property type="match status" value="1"/>
</dbReference>
<dbReference type="SUPFAM" id="SSF56784">
    <property type="entry name" value="HAD-like"/>
    <property type="match status" value="1"/>
</dbReference>
<comment type="catalytic activity">
    <reaction evidence="11 16">
        <text>ATP + H2O + phospholipidSide 1 = ADP + phosphate + phospholipidSide 2.</text>
        <dbReference type="EC" id="7.6.2.1"/>
    </reaction>
</comment>
<feature type="transmembrane region" description="Helical" evidence="16">
    <location>
        <begin position="283"/>
        <end position="306"/>
    </location>
</feature>
<dbReference type="Pfam" id="PF16209">
    <property type="entry name" value="PhoLip_ATPase_N"/>
    <property type="match status" value="1"/>
</dbReference>
<feature type="binding site" evidence="14">
    <location>
        <position position="692"/>
    </location>
    <ligand>
        <name>ATP</name>
        <dbReference type="ChEBI" id="CHEBI:30616"/>
    </ligand>
</feature>
<dbReference type="PROSITE" id="PS00154">
    <property type="entry name" value="ATPASE_E1_E2"/>
    <property type="match status" value="1"/>
</dbReference>
<evidence type="ECO:0000313" key="20">
    <source>
        <dbReference type="EMBL" id="EOB13582.1"/>
    </source>
</evidence>
<evidence type="ECO:0000256" key="8">
    <source>
        <dbReference type="ARBA" id="ARBA00022967"/>
    </source>
</evidence>
<dbReference type="Gene3D" id="3.40.1110.10">
    <property type="entry name" value="Calcium-transporting ATPase, cytoplasmic domain N"/>
    <property type="match status" value="1"/>
</dbReference>
<dbReference type="SUPFAM" id="SSF81653">
    <property type="entry name" value="Calcium ATPase, transduction domain A"/>
    <property type="match status" value="1"/>
</dbReference>
<comment type="catalytic activity">
    <reaction evidence="12">
        <text>a 1,2-diacyl-sn-glycero-3-phosphoethanolamine(out) + ATP + H2O = a 1,2-diacyl-sn-glycero-3-phosphoethanolamine(in) + ADP + phosphate + H(+)</text>
        <dbReference type="Rhea" id="RHEA:66132"/>
        <dbReference type="ChEBI" id="CHEBI:15377"/>
        <dbReference type="ChEBI" id="CHEBI:15378"/>
        <dbReference type="ChEBI" id="CHEBI:30616"/>
        <dbReference type="ChEBI" id="CHEBI:43474"/>
        <dbReference type="ChEBI" id="CHEBI:64612"/>
        <dbReference type="ChEBI" id="CHEBI:456216"/>
    </reaction>
    <physiologicalReaction direction="left-to-right" evidence="12">
        <dbReference type="Rhea" id="RHEA:66133"/>
    </physiologicalReaction>
</comment>
<feature type="binding site" evidence="14">
    <location>
        <position position="693"/>
    </location>
    <ligand>
        <name>ATP</name>
        <dbReference type="ChEBI" id="CHEBI:30616"/>
    </ligand>
</feature>
<dbReference type="InterPro" id="IPR032630">
    <property type="entry name" value="P_typ_ATPase_c"/>
</dbReference>
<dbReference type="Proteomes" id="UP000016927">
    <property type="component" value="Unassembled WGS sequence"/>
</dbReference>
<feature type="binding site" evidence="14">
    <location>
        <position position="828"/>
    </location>
    <ligand>
        <name>ATP</name>
        <dbReference type="ChEBI" id="CHEBI:30616"/>
    </ligand>
</feature>
<feature type="domain" description="P-type ATPase N-terminal" evidence="18">
    <location>
        <begin position="10"/>
        <end position="61"/>
    </location>
</feature>
<protein>
    <recommendedName>
        <fullName evidence="16">Phospholipid-transporting ATPase</fullName>
        <ecNumber evidence="16">7.6.2.1</ecNumber>
    </recommendedName>
</protein>
<dbReference type="Pfam" id="PF00702">
    <property type="entry name" value="Hydrolase"/>
    <property type="match status" value="1"/>
</dbReference>
<feature type="binding site" evidence="15">
    <location>
        <position position="829"/>
    </location>
    <ligand>
        <name>Mg(2+)</name>
        <dbReference type="ChEBI" id="CHEBI:18420"/>
    </ligand>
</feature>
<gene>
    <name evidence="20" type="primary">AT8A1</name>
    <name evidence="20" type="ORF">NBO_66g0041</name>
</gene>
<feature type="compositionally biased region" description="Gly residues" evidence="17">
    <location>
        <begin position="431"/>
        <end position="443"/>
    </location>
</feature>
<feature type="binding site" evidence="14">
    <location>
        <position position="391"/>
    </location>
    <ligand>
        <name>ATP</name>
        <dbReference type="ChEBI" id="CHEBI:30616"/>
    </ligand>
</feature>
<dbReference type="NCBIfam" id="TIGR01652">
    <property type="entry name" value="ATPase-Plipid"/>
    <property type="match status" value="1"/>
</dbReference>
<feature type="binding site" evidence="14">
    <location>
        <position position="613"/>
    </location>
    <ligand>
        <name>ATP</name>
        <dbReference type="ChEBI" id="CHEBI:30616"/>
    </ligand>
</feature>
<dbReference type="NCBIfam" id="TIGR01494">
    <property type="entry name" value="ATPase_P-type"/>
    <property type="match status" value="1"/>
</dbReference>
<evidence type="ECO:0000256" key="2">
    <source>
        <dbReference type="ARBA" id="ARBA00008109"/>
    </source>
</evidence>
<dbReference type="GO" id="GO:0045332">
    <property type="term" value="P:phospholipid translocation"/>
    <property type="evidence" value="ECO:0007669"/>
    <property type="project" value="TreeGrafter"/>
</dbReference>
<dbReference type="Gene3D" id="3.40.50.1000">
    <property type="entry name" value="HAD superfamily/HAD-like"/>
    <property type="match status" value="1"/>
</dbReference>
<evidence type="ECO:0000256" key="11">
    <source>
        <dbReference type="ARBA" id="ARBA00034036"/>
    </source>
</evidence>
<dbReference type="SUPFAM" id="SSF81665">
    <property type="entry name" value="Calcium ATPase, transmembrane domain M"/>
    <property type="match status" value="1"/>
</dbReference>
<evidence type="ECO:0000256" key="3">
    <source>
        <dbReference type="ARBA" id="ARBA00022692"/>
    </source>
</evidence>
<evidence type="ECO:0000256" key="6">
    <source>
        <dbReference type="ARBA" id="ARBA00022840"/>
    </source>
</evidence>
<dbReference type="InterPro" id="IPR018303">
    <property type="entry name" value="ATPase_P-typ_P_site"/>
</dbReference>
<reference evidence="20 21" key="1">
    <citation type="journal article" date="2013" name="BMC Genomics">
        <title>Comparative genomics of parasitic silkworm microsporidia reveal an association between genome expansion and host adaptation.</title>
        <authorList>
            <person name="Pan G."/>
            <person name="Xu J."/>
            <person name="Li T."/>
            <person name="Xia Q."/>
            <person name="Liu S.L."/>
            <person name="Zhang G."/>
            <person name="Li S."/>
            <person name="Li C."/>
            <person name="Liu H."/>
            <person name="Yang L."/>
            <person name="Liu T."/>
            <person name="Zhang X."/>
            <person name="Wu Z."/>
            <person name="Fan W."/>
            <person name="Dang X."/>
            <person name="Xiang H."/>
            <person name="Tao M."/>
            <person name="Li Y."/>
            <person name="Hu J."/>
            <person name="Li Z."/>
            <person name="Lin L."/>
            <person name="Luo J."/>
            <person name="Geng L."/>
            <person name="Wang L."/>
            <person name="Long M."/>
            <person name="Wan Y."/>
            <person name="He N."/>
            <person name="Zhang Z."/>
            <person name="Lu C."/>
            <person name="Keeling P.J."/>
            <person name="Wang J."/>
            <person name="Xiang Z."/>
            <person name="Zhou Z."/>
        </authorList>
    </citation>
    <scope>NUCLEOTIDE SEQUENCE [LARGE SCALE GENOMIC DNA]</scope>
    <source>
        <strain evidence="21">CQ1 / CVCC 102059</strain>
    </source>
</reference>
<evidence type="ECO:0000259" key="19">
    <source>
        <dbReference type="Pfam" id="PF16212"/>
    </source>
</evidence>
<feature type="region of interest" description="Disordered" evidence="17">
    <location>
        <begin position="431"/>
        <end position="484"/>
    </location>
</feature>
<keyword evidence="7 15" id="KW-0460">Magnesium</keyword>
<feature type="compositionally biased region" description="Polar residues" evidence="17">
    <location>
        <begin position="445"/>
        <end position="473"/>
    </location>
</feature>
<keyword evidence="10 16" id="KW-0472">Membrane</keyword>
<dbReference type="SFLD" id="SFLDF00027">
    <property type="entry name" value="p-type_atpase"/>
    <property type="match status" value="1"/>
</dbReference>
<feature type="binding site" evidence="15">
    <location>
        <position position="393"/>
    </location>
    <ligand>
        <name>Mg(2+)</name>
        <dbReference type="ChEBI" id="CHEBI:18420"/>
    </ligand>
</feature>
<feature type="binding site" evidence="15">
    <location>
        <position position="825"/>
    </location>
    <ligand>
        <name>Mg(2+)</name>
        <dbReference type="ChEBI" id="CHEBI:18420"/>
    </ligand>
</feature>
<evidence type="ECO:0000256" key="15">
    <source>
        <dbReference type="PIRSR" id="PIRSR606539-3"/>
    </source>
</evidence>
<evidence type="ECO:0000256" key="14">
    <source>
        <dbReference type="PIRSR" id="PIRSR606539-2"/>
    </source>
</evidence>
<dbReference type="GO" id="GO:0140326">
    <property type="term" value="F:ATPase-coupled intramembrane lipid transporter activity"/>
    <property type="evidence" value="ECO:0007669"/>
    <property type="project" value="UniProtKB-EC"/>
</dbReference>
<proteinExistence type="inferred from homology"/>
<evidence type="ECO:0000256" key="7">
    <source>
        <dbReference type="ARBA" id="ARBA00022842"/>
    </source>
</evidence>
<evidence type="ECO:0000256" key="10">
    <source>
        <dbReference type="ARBA" id="ARBA00023136"/>
    </source>
</evidence>
<feature type="binding site" evidence="14">
    <location>
        <position position="518"/>
    </location>
    <ligand>
        <name>ATP</name>
        <dbReference type="ChEBI" id="CHEBI:30616"/>
    </ligand>
</feature>
<dbReference type="STRING" id="578461.R0KTM3"/>
<feature type="compositionally biased region" description="Low complexity" evidence="17">
    <location>
        <begin position="740"/>
        <end position="778"/>
    </location>
</feature>
<evidence type="ECO:0000256" key="17">
    <source>
        <dbReference type="SAM" id="MobiDB-lite"/>
    </source>
</evidence>
<feature type="binding site" evidence="14">
    <location>
        <position position="559"/>
    </location>
    <ligand>
        <name>ATP</name>
        <dbReference type="ChEBI" id="CHEBI:30616"/>
    </ligand>
</feature>
<dbReference type="InterPro" id="IPR001757">
    <property type="entry name" value="P_typ_ATPase"/>
</dbReference>
<dbReference type="GO" id="GO:0005524">
    <property type="term" value="F:ATP binding"/>
    <property type="evidence" value="ECO:0007669"/>
    <property type="project" value="UniProtKB-UniRule"/>
</dbReference>
<evidence type="ECO:0000256" key="1">
    <source>
        <dbReference type="ARBA" id="ARBA00004141"/>
    </source>
</evidence>
<comment type="similarity">
    <text evidence="2 16">Belongs to the cation transport ATPase (P-type) (TC 3.A.3) family. Type IV subfamily.</text>
</comment>
<dbReference type="InterPro" id="IPR023298">
    <property type="entry name" value="ATPase_P-typ_TM_dom_sf"/>
</dbReference>
<feature type="binding site" evidence="14">
    <location>
        <position position="691"/>
    </location>
    <ligand>
        <name>ATP</name>
        <dbReference type="ChEBI" id="CHEBI:30616"/>
    </ligand>
</feature>
<keyword evidence="4 15" id="KW-0479">Metal-binding</keyword>
<comment type="cofactor">
    <cofactor evidence="15">
        <name>Mg(2+)</name>
        <dbReference type="ChEBI" id="CHEBI:18420"/>
    </cofactor>
</comment>
<keyword evidence="6 14" id="KW-0067">ATP-binding</keyword>
<dbReference type="Gene3D" id="2.70.150.10">
    <property type="entry name" value="Calcium-transporting ATPase, cytoplasmic transduction domain A"/>
    <property type="match status" value="1"/>
</dbReference>
<dbReference type="InterPro" id="IPR036412">
    <property type="entry name" value="HAD-like_sf"/>
</dbReference>
<keyword evidence="5 14" id="KW-0547">Nucleotide-binding</keyword>
<feature type="binding site" evidence="14">
    <location>
        <position position="800"/>
    </location>
    <ligand>
        <name>ATP</name>
        <dbReference type="ChEBI" id="CHEBI:30616"/>
    </ligand>
</feature>
<sequence length="1089" mass="123394">MPLPSKMRKAKNKITTSKYNKYTFLPLNIYHQCMKPSNMFFLITLFLLCIPQISPFNPYTYLFAFVLVTGTSIVKDGVEDYRKHKQDEKINHKKTFIVESKEGLNVTREINVESLDVGDFVVIQENEDIPADVILLRSKISTKKGNVCRDFCYVDSSNLDGESNLKKKTSQNDIKCNKDKDNGNASSSNVIICDCDNFFIGNVKNPLVMDTGDLFTKFDCELKLNGDLILCNEKNVLLKGMKLKNTKSVLAYVVAVGKDTKMGRSNITTRKGHSLFEGEVSKLVYVIFALYFLLLFVSSVLGSLFLRKTNIQYLYLDDFLAKDALKQTGTNYIMFSYLIPLSLFVTLEVSRMFHAAYVSHDSDLKKEGVTSVCRNSSVTEDLGMIEYVLCDKTGTLTKNNMVFKYVHLSGSSELEGQYQCFEKGIRKGGGGNGKGGGLEGGTKGSQYHSLNQSSLNRSPLNQSHIQPTLTSTHSHPKDSHNQPSLNHPSTKFMFILALTCCNGIDFLNNKYEGISQDEISILEGFKMNNIRLLERNDTHILLEIYGERIRIYTDLTLDFTSSRQRMSILVRWKERHFLFTKGSDTKLLNKIIKISEDEGRTLVKLIENNAKYRTLVVGYKELSKIENQNFTNKFNEISLENRYQQEEDIFEEYEKSLNYLGTTFIEDELQEEVGETLTALKKANIKIWMITGDKKETAMSCAIDCGIMDSAEDTSVLLIEGKDFDCNRGVRNDQGLNNRSQGLNSRSQGLSLSRQSQGQGLSSQSRNNDLSNPQPNNINNNNPIYNFFDYTAFKSVVVFRSTPHMKGKIALKFREIKRNTLAIGDGNNDVGMLQTANIGVGILGKEGNQAGIAGDFAVPGFSCIRKLILVHGRYNFIRFSKVTLNAFQKNIYFITIQFLYNFYNGFSGRPVYNSYFLNYYNVFFTSLVPATIALFDKDIPEDEAFKSPERYTRVRTYFSKNVLIFSTLYSIFEGIVTFILVTGVFFKNDLISPKGKVGGYPGIQNVFSLIVFSSVLLEQINLVSFITIYTYWAIGLSIGLCFISLFLLGDSMWNIVSIPSFYFLFMMLILVSYILGLMQDKFLKMIRGV</sequence>
<feature type="binding site" evidence="14">
    <location>
        <position position="829"/>
    </location>
    <ligand>
        <name>ATP</name>
        <dbReference type="ChEBI" id="CHEBI:30616"/>
    </ligand>
</feature>
<dbReference type="SFLD" id="SFLDG00002">
    <property type="entry name" value="C1.7:_P-type_atpase_like"/>
    <property type="match status" value="1"/>
</dbReference>
<evidence type="ECO:0000256" key="16">
    <source>
        <dbReference type="RuleBase" id="RU362033"/>
    </source>
</evidence>
<dbReference type="InterPro" id="IPR006539">
    <property type="entry name" value="P-type_ATPase_IV"/>
</dbReference>
<evidence type="ECO:0000313" key="21">
    <source>
        <dbReference type="Proteomes" id="UP000016927"/>
    </source>
</evidence>
<feature type="transmembrane region" description="Helical" evidence="16">
    <location>
        <begin position="998"/>
        <end position="1017"/>
    </location>
</feature>
<feature type="binding site" evidence="14">
    <location>
        <position position="581"/>
    </location>
    <ligand>
        <name>ATP</name>
        <dbReference type="ChEBI" id="CHEBI:30616"/>
    </ligand>
</feature>
<dbReference type="PANTHER" id="PTHR24092:SF150">
    <property type="entry name" value="PHOSPHOLIPID-TRANSPORTING ATPASE"/>
    <property type="match status" value="1"/>
</dbReference>
<dbReference type="AlphaFoldDB" id="R0KTM3"/>
<keyword evidence="8 16" id="KW-1278">Translocase</keyword>
<dbReference type="OrthoDB" id="377733at2759"/>
<dbReference type="SUPFAM" id="SSF81660">
    <property type="entry name" value="Metal cation-transporting ATPase, ATP-binding domain N"/>
    <property type="match status" value="1"/>
</dbReference>
<evidence type="ECO:0000256" key="9">
    <source>
        <dbReference type="ARBA" id="ARBA00022989"/>
    </source>
</evidence>
<organism evidence="20 21">
    <name type="scientific">Nosema bombycis (strain CQ1 / CVCC 102059)</name>
    <name type="common">Microsporidian parasite</name>
    <name type="synonym">Pebrine of silkworm</name>
    <dbReference type="NCBI Taxonomy" id="578461"/>
    <lineage>
        <taxon>Eukaryota</taxon>
        <taxon>Fungi</taxon>
        <taxon>Fungi incertae sedis</taxon>
        <taxon>Microsporidia</taxon>
        <taxon>Nosematidae</taxon>
        <taxon>Nosema</taxon>
    </lineage>
</organism>
<feature type="region of interest" description="Disordered" evidence="17">
    <location>
        <begin position="731"/>
        <end position="778"/>
    </location>
</feature>
<feature type="active site" description="4-aspartylphosphate intermediate" evidence="13">
    <location>
        <position position="391"/>
    </location>
</feature>
<dbReference type="Pfam" id="PF16212">
    <property type="entry name" value="PhoLip_ATPase_C"/>
    <property type="match status" value="1"/>
</dbReference>
<feature type="binding site" evidence="15">
    <location>
        <position position="391"/>
    </location>
    <ligand>
        <name>Mg(2+)</name>
        <dbReference type="ChEBI" id="CHEBI:18420"/>
    </ligand>
</feature>
<feature type="binding site" evidence="14">
    <location>
        <position position="806"/>
    </location>
    <ligand>
        <name>ATP</name>
        <dbReference type="ChEBI" id="CHEBI:30616"/>
    </ligand>
</feature>